<name>A0A4Y2JVS8_ARAVE</name>
<accession>A0A4Y2JVS8</accession>
<sequence>IVSFLTPLSRKYSQRMQAYDHQACPATRTSLDTSIPSTPTASPAHLSSCATTVLALDMHAGSFRILVLNLPQTRRLM</sequence>
<dbReference type="Proteomes" id="UP000499080">
    <property type="component" value="Unassembled WGS sequence"/>
</dbReference>
<proteinExistence type="predicted"/>
<dbReference type="EMBL" id="BGPR01112229">
    <property type="protein sequence ID" value="GBM94453.1"/>
    <property type="molecule type" value="Genomic_DNA"/>
</dbReference>
<feature type="non-terminal residue" evidence="1">
    <location>
        <position position="1"/>
    </location>
</feature>
<keyword evidence="3" id="KW-1185">Reference proteome</keyword>
<gene>
    <name evidence="1" type="ORF">AVEN_149272_1</name>
    <name evidence="2" type="ORF">AVEN_215264_1</name>
</gene>
<organism evidence="1 3">
    <name type="scientific">Araneus ventricosus</name>
    <name type="common">Orbweaver spider</name>
    <name type="synonym">Epeira ventricosa</name>
    <dbReference type="NCBI Taxonomy" id="182803"/>
    <lineage>
        <taxon>Eukaryota</taxon>
        <taxon>Metazoa</taxon>
        <taxon>Ecdysozoa</taxon>
        <taxon>Arthropoda</taxon>
        <taxon>Chelicerata</taxon>
        <taxon>Arachnida</taxon>
        <taxon>Araneae</taxon>
        <taxon>Araneomorphae</taxon>
        <taxon>Entelegynae</taxon>
        <taxon>Araneoidea</taxon>
        <taxon>Araneidae</taxon>
        <taxon>Araneus</taxon>
    </lineage>
</organism>
<dbReference type="AlphaFoldDB" id="A0A4Y2JVS8"/>
<evidence type="ECO:0000313" key="3">
    <source>
        <dbReference type="Proteomes" id="UP000499080"/>
    </source>
</evidence>
<protein>
    <submittedName>
        <fullName evidence="1">Uncharacterized protein</fullName>
    </submittedName>
</protein>
<evidence type="ECO:0000313" key="1">
    <source>
        <dbReference type="EMBL" id="GBM94453.1"/>
    </source>
</evidence>
<reference evidence="1 3" key="1">
    <citation type="journal article" date="2019" name="Sci. Rep.">
        <title>Orb-weaving spider Araneus ventricosus genome elucidates the spidroin gene catalogue.</title>
        <authorList>
            <person name="Kono N."/>
            <person name="Nakamura H."/>
            <person name="Ohtoshi R."/>
            <person name="Moran D.A.P."/>
            <person name="Shinohara A."/>
            <person name="Yoshida Y."/>
            <person name="Fujiwara M."/>
            <person name="Mori M."/>
            <person name="Tomita M."/>
            <person name="Arakawa K."/>
        </authorList>
    </citation>
    <scope>NUCLEOTIDE SEQUENCE [LARGE SCALE GENOMIC DNA]</scope>
</reference>
<evidence type="ECO:0000313" key="2">
    <source>
        <dbReference type="EMBL" id="GBM94468.1"/>
    </source>
</evidence>
<dbReference type="EMBL" id="BGPR01112235">
    <property type="protein sequence ID" value="GBM94468.1"/>
    <property type="molecule type" value="Genomic_DNA"/>
</dbReference>
<comment type="caution">
    <text evidence="1">The sequence shown here is derived from an EMBL/GenBank/DDBJ whole genome shotgun (WGS) entry which is preliminary data.</text>
</comment>